<reference evidence="3 4" key="1">
    <citation type="submission" date="2024-07" db="EMBL/GenBank/DDBJ databases">
        <authorList>
            <person name="Akdeniz Z."/>
        </authorList>
    </citation>
    <scope>NUCLEOTIDE SEQUENCE [LARGE SCALE GENOMIC DNA]</scope>
</reference>
<dbReference type="Proteomes" id="UP001642409">
    <property type="component" value="Unassembled WGS sequence"/>
</dbReference>
<dbReference type="GO" id="GO:0016301">
    <property type="term" value="F:kinase activity"/>
    <property type="evidence" value="ECO:0007669"/>
    <property type="project" value="UniProtKB-KW"/>
</dbReference>
<feature type="transmembrane region" description="Helical" evidence="1">
    <location>
        <begin position="371"/>
        <end position="397"/>
    </location>
</feature>
<dbReference type="SUPFAM" id="SSF56112">
    <property type="entry name" value="Protein kinase-like (PK-like)"/>
    <property type="match status" value="1"/>
</dbReference>
<evidence type="ECO:0000256" key="1">
    <source>
        <dbReference type="SAM" id="Phobius"/>
    </source>
</evidence>
<dbReference type="EMBL" id="CAXDID020000199">
    <property type="protein sequence ID" value="CAL6053887.1"/>
    <property type="molecule type" value="Genomic_DNA"/>
</dbReference>
<feature type="transmembrane region" description="Helical" evidence="1">
    <location>
        <begin position="346"/>
        <end position="365"/>
    </location>
</feature>
<feature type="transmembrane region" description="Helical" evidence="1">
    <location>
        <begin position="320"/>
        <end position="341"/>
    </location>
</feature>
<dbReference type="InterPro" id="IPR000719">
    <property type="entry name" value="Prot_kinase_dom"/>
</dbReference>
<dbReference type="Gene3D" id="1.10.510.10">
    <property type="entry name" value="Transferase(Phosphotransferase) domain 1"/>
    <property type="match status" value="1"/>
</dbReference>
<evidence type="ECO:0000313" key="4">
    <source>
        <dbReference type="Proteomes" id="UP001642409"/>
    </source>
</evidence>
<sequence>MENVIFAKTAHSTMYIDKESTDKQYIIKKCPIFRNTKSNEMVQKILQAELIPSHPNVIQYVKHQITANEIIVYFEMANQGSLEDIRRNTIGLFDERLLKQYLLQALKGLEHIHSCDLMHRNITPKNILVHNGTVKLGGLDKINPTPGPLTLKNTILCTPYTIAPEILNLEGASQASDIYELGATFYFLMTSSYPFQDENVVTMVENTMDIFQFHKPAFGYSPELQQIINSMLWKYQDERPDVYFYLSLPFLNDEEQIYIQQDNSYNYKESVFFEIFNCCLNLPEYDPQRRIMYQGAMNNASILKNTILMQIDTAIFQECIYAVLQGLFVFLFCGVGVFFVFVFFCFFFGFFVVFVGVVFWFGFVFCVGGCVLVFVGLVFVGGFLGGVVFFFFFVWGVKYQQITKQDQKLLNICNIWRITECFTLIIQIQLYIIIYIIIYNYIQLLQINQQFYKSAQKSRREFKSGFGAYFGA</sequence>
<gene>
    <name evidence="3" type="ORF">HINF_LOCUS45743</name>
</gene>
<keyword evidence="1" id="KW-0472">Membrane</keyword>
<keyword evidence="4" id="KW-1185">Reference proteome</keyword>
<organism evidence="3 4">
    <name type="scientific">Hexamita inflata</name>
    <dbReference type="NCBI Taxonomy" id="28002"/>
    <lineage>
        <taxon>Eukaryota</taxon>
        <taxon>Metamonada</taxon>
        <taxon>Diplomonadida</taxon>
        <taxon>Hexamitidae</taxon>
        <taxon>Hexamitinae</taxon>
        <taxon>Hexamita</taxon>
    </lineage>
</organism>
<dbReference type="Pfam" id="PF00069">
    <property type="entry name" value="Pkinase"/>
    <property type="match status" value="1"/>
</dbReference>
<name>A0ABP1K7X3_9EUKA</name>
<keyword evidence="1" id="KW-1133">Transmembrane helix</keyword>
<dbReference type="PANTHER" id="PTHR24361">
    <property type="entry name" value="MITOGEN-ACTIVATED KINASE KINASE KINASE"/>
    <property type="match status" value="1"/>
</dbReference>
<dbReference type="InterPro" id="IPR053235">
    <property type="entry name" value="Ser_Thr_kinase"/>
</dbReference>
<evidence type="ECO:0000259" key="2">
    <source>
        <dbReference type="PROSITE" id="PS50011"/>
    </source>
</evidence>
<evidence type="ECO:0000313" key="3">
    <source>
        <dbReference type="EMBL" id="CAL6053887.1"/>
    </source>
</evidence>
<accession>A0ABP1K7X3</accession>
<feature type="transmembrane region" description="Helical" evidence="1">
    <location>
        <begin position="418"/>
        <end position="442"/>
    </location>
</feature>
<dbReference type="PROSITE" id="PS50011">
    <property type="entry name" value="PROTEIN_KINASE_DOM"/>
    <property type="match status" value="1"/>
</dbReference>
<keyword evidence="3" id="KW-0808">Transferase</keyword>
<dbReference type="InterPro" id="IPR011009">
    <property type="entry name" value="Kinase-like_dom_sf"/>
</dbReference>
<proteinExistence type="predicted"/>
<keyword evidence="1" id="KW-0812">Transmembrane</keyword>
<comment type="caution">
    <text evidence="3">The sequence shown here is derived from an EMBL/GenBank/DDBJ whole genome shotgun (WGS) entry which is preliminary data.</text>
</comment>
<keyword evidence="3" id="KW-0418">Kinase</keyword>
<protein>
    <submittedName>
        <fullName evidence="3">Kinase</fullName>
    </submittedName>
</protein>
<feature type="domain" description="Protein kinase" evidence="2">
    <location>
        <begin position="1"/>
        <end position="251"/>
    </location>
</feature>